<reference evidence="2 3" key="1">
    <citation type="submission" date="2024-03" db="EMBL/GenBank/DDBJ databases">
        <title>Community enrichment and isolation of bacterial strains for fucoidan degradation.</title>
        <authorList>
            <person name="Sichert A."/>
        </authorList>
    </citation>
    <scope>NUCLEOTIDE SEQUENCE [LARGE SCALE GENOMIC DNA]</scope>
    <source>
        <strain evidence="2 3">AS62</strain>
    </source>
</reference>
<comment type="caution">
    <text evidence="2">The sequence shown here is derived from an EMBL/GenBank/DDBJ whole genome shotgun (WGS) entry which is preliminary data.</text>
</comment>
<sequence length="203" mass="22904">MMISLDYAFYHIERVLRMMRGDASALDEMDISTDGFWRSFGTIIFALPALFFMWVESSQELISQGSDLQMGQIFIRRIPIDIISWVLPFAFYPIVLKFLNRPHRYSHLVIAINWSNLVLYYVFAAIILISFFLPKTEAITVTLGFLMIATLIASIVVVTHVIKISLNASAGLAAAFVIVEIIVLYTLVYNVEGLLGLHVPAPL</sequence>
<dbReference type="RefSeq" id="WP_342849109.1">
    <property type="nucleotide sequence ID" value="NZ_JBBMQO010000008.1"/>
</dbReference>
<accession>A0ABU9T9V7</accession>
<name>A0ABU9T9V7_9HYPH</name>
<gene>
    <name evidence="2" type="ORF">WNY59_15035</name>
</gene>
<proteinExistence type="predicted"/>
<feature type="transmembrane region" description="Helical" evidence="1">
    <location>
        <begin position="138"/>
        <end position="158"/>
    </location>
</feature>
<evidence type="ECO:0000313" key="2">
    <source>
        <dbReference type="EMBL" id="MEM5502905.1"/>
    </source>
</evidence>
<dbReference type="EMBL" id="JBBMQO010000008">
    <property type="protein sequence ID" value="MEM5502905.1"/>
    <property type="molecule type" value="Genomic_DNA"/>
</dbReference>
<feature type="transmembrane region" description="Helical" evidence="1">
    <location>
        <begin position="170"/>
        <end position="188"/>
    </location>
</feature>
<keyword evidence="3" id="KW-1185">Reference proteome</keyword>
<evidence type="ECO:0000256" key="1">
    <source>
        <dbReference type="SAM" id="Phobius"/>
    </source>
</evidence>
<protein>
    <recommendedName>
        <fullName evidence="4">Transporter</fullName>
    </recommendedName>
</protein>
<dbReference type="Proteomes" id="UP001477870">
    <property type="component" value="Unassembled WGS sequence"/>
</dbReference>
<evidence type="ECO:0008006" key="4">
    <source>
        <dbReference type="Google" id="ProtNLM"/>
    </source>
</evidence>
<organism evidence="2 3">
    <name type="scientific">Ahrensia kielensis</name>
    <dbReference type="NCBI Taxonomy" id="76980"/>
    <lineage>
        <taxon>Bacteria</taxon>
        <taxon>Pseudomonadati</taxon>
        <taxon>Pseudomonadota</taxon>
        <taxon>Alphaproteobacteria</taxon>
        <taxon>Hyphomicrobiales</taxon>
        <taxon>Ahrensiaceae</taxon>
        <taxon>Ahrensia</taxon>
    </lineage>
</organism>
<feature type="transmembrane region" description="Helical" evidence="1">
    <location>
        <begin position="74"/>
        <end position="96"/>
    </location>
</feature>
<feature type="transmembrane region" description="Helical" evidence="1">
    <location>
        <begin position="36"/>
        <end position="54"/>
    </location>
</feature>
<keyword evidence="1" id="KW-0812">Transmembrane</keyword>
<feature type="transmembrane region" description="Helical" evidence="1">
    <location>
        <begin position="108"/>
        <end position="132"/>
    </location>
</feature>
<keyword evidence="1" id="KW-1133">Transmembrane helix</keyword>
<keyword evidence="1" id="KW-0472">Membrane</keyword>
<evidence type="ECO:0000313" key="3">
    <source>
        <dbReference type="Proteomes" id="UP001477870"/>
    </source>
</evidence>